<dbReference type="InterPro" id="IPR025847">
    <property type="entry name" value="MEDS_domain"/>
</dbReference>
<evidence type="ECO:0000259" key="1">
    <source>
        <dbReference type="Pfam" id="PF14417"/>
    </source>
</evidence>
<reference evidence="2 3" key="1">
    <citation type="submission" date="2021-12" db="EMBL/GenBank/DDBJ databases">
        <title>Genome sequence of Kibdelosporangium philippinense ATCC 49844.</title>
        <authorList>
            <person name="Fedorov E.A."/>
            <person name="Omeragic M."/>
            <person name="Shalygina K.F."/>
            <person name="Maclea K.S."/>
        </authorList>
    </citation>
    <scope>NUCLEOTIDE SEQUENCE [LARGE SCALE GENOMIC DNA]</scope>
    <source>
        <strain evidence="2 3">ATCC 49844</strain>
    </source>
</reference>
<dbReference type="RefSeq" id="WP_233723232.1">
    <property type="nucleotide sequence ID" value="NZ_JAJVCN010000001.1"/>
</dbReference>
<evidence type="ECO:0000313" key="3">
    <source>
        <dbReference type="Proteomes" id="UP001521150"/>
    </source>
</evidence>
<evidence type="ECO:0000313" key="2">
    <source>
        <dbReference type="EMBL" id="MCE7002202.1"/>
    </source>
</evidence>
<accession>A0ABS8Z8M8</accession>
<protein>
    <submittedName>
        <fullName evidence="2">MEDS domain-containing protein</fullName>
    </submittedName>
</protein>
<dbReference type="Proteomes" id="UP001521150">
    <property type="component" value="Unassembled WGS sequence"/>
</dbReference>
<dbReference type="EMBL" id="JAJVCN010000001">
    <property type="protein sequence ID" value="MCE7002202.1"/>
    <property type="molecule type" value="Genomic_DNA"/>
</dbReference>
<gene>
    <name evidence="2" type="ORF">LWC34_05080</name>
</gene>
<organism evidence="2 3">
    <name type="scientific">Kibdelosporangium philippinense</name>
    <dbReference type="NCBI Taxonomy" id="211113"/>
    <lineage>
        <taxon>Bacteria</taxon>
        <taxon>Bacillati</taxon>
        <taxon>Actinomycetota</taxon>
        <taxon>Actinomycetes</taxon>
        <taxon>Pseudonocardiales</taxon>
        <taxon>Pseudonocardiaceae</taxon>
        <taxon>Kibdelosporangium</taxon>
    </lineage>
</organism>
<sequence length="298" mass="32834">MVSRPEDESPRTVPVQRLRPGDHSFVAFTDVEARWQVLTAYTRTGLARREKVLLVLDPSDLSDDDAVARMDGAGNYVEAARASGQLVITRSTSLYLPDGRFDKDRQLAVAAPIIEDVQREGWHGLRAASDMTWALRPGVDLDEVIDFEVSIGPIVTIPGVTGICWYDRRRFSSYWVAAAREVHPVQVMERLDAVSITRTPSGWRIAGSAESSSREEFTEALSAALKQPDTGSPFHFELDMTDLCFMEAHCAWQLISLAAALPESSKVVVHCGPLLDLVLRGLGSDTVSQLELNVAEEP</sequence>
<name>A0ABS8Z8M8_9PSEU</name>
<dbReference type="Pfam" id="PF14417">
    <property type="entry name" value="MEDS"/>
    <property type="match status" value="1"/>
</dbReference>
<comment type="caution">
    <text evidence="2">The sequence shown here is derived from an EMBL/GenBank/DDBJ whole genome shotgun (WGS) entry which is preliminary data.</text>
</comment>
<proteinExistence type="predicted"/>
<keyword evidence="3" id="KW-1185">Reference proteome</keyword>
<feature type="domain" description="MEDS" evidence="1">
    <location>
        <begin position="22"/>
        <end position="184"/>
    </location>
</feature>